<dbReference type="STRING" id="1300341.I595_503"/>
<dbReference type="PROSITE" id="PS50956">
    <property type="entry name" value="HTH_ASNC_2"/>
    <property type="match status" value="1"/>
</dbReference>
<keyword evidence="3" id="KW-0804">Transcription</keyword>
<dbReference type="SMART" id="SM00344">
    <property type="entry name" value="HTH_ASNC"/>
    <property type="match status" value="1"/>
</dbReference>
<feature type="domain" description="HTH asnC-type" evidence="4">
    <location>
        <begin position="1"/>
        <end position="62"/>
    </location>
</feature>
<dbReference type="EMBL" id="LDJX01000001">
    <property type="protein sequence ID" value="KPM33600.1"/>
    <property type="molecule type" value="Genomic_DNA"/>
</dbReference>
<dbReference type="InterPro" id="IPR036388">
    <property type="entry name" value="WH-like_DNA-bd_sf"/>
</dbReference>
<dbReference type="PRINTS" id="PR00033">
    <property type="entry name" value="HTHASNC"/>
</dbReference>
<evidence type="ECO:0000256" key="1">
    <source>
        <dbReference type="ARBA" id="ARBA00023015"/>
    </source>
</evidence>
<dbReference type="GO" id="GO:0005829">
    <property type="term" value="C:cytosol"/>
    <property type="evidence" value="ECO:0007669"/>
    <property type="project" value="TreeGrafter"/>
</dbReference>
<dbReference type="PANTHER" id="PTHR30154:SF34">
    <property type="entry name" value="TRANSCRIPTIONAL REGULATOR AZLB"/>
    <property type="match status" value="1"/>
</dbReference>
<evidence type="ECO:0000259" key="4">
    <source>
        <dbReference type="PROSITE" id="PS50956"/>
    </source>
</evidence>
<dbReference type="Gene3D" id="1.10.10.10">
    <property type="entry name" value="Winged helix-like DNA-binding domain superfamily/Winged helix DNA-binding domain"/>
    <property type="match status" value="1"/>
</dbReference>
<dbReference type="InterPro" id="IPR019887">
    <property type="entry name" value="Tscrpt_reg_AsnC/Lrp_C"/>
</dbReference>
<keyword evidence="2" id="KW-0238">DNA-binding</keyword>
<dbReference type="Pfam" id="PF01037">
    <property type="entry name" value="AsnC_trans_reg"/>
    <property type="match status" value="1"/>
</dbReference>
<sequence>MDALDKKLLGLLQADCKKTTKEYAHALGLSTTAVYERIKRLEREGVITNYVALVDKKKVGRDFTVLCHVRLIQHTKDNILRFEKQVQQLDEVSECHHVSGDYDYILTINVADMNAYRLFMVNKLTAIDQIGSTQSSFVINAIKKSTAVYF</sequence>
<gene>
    <name evidence="5" type="ORF">I595_503</name>
</gene>
<keyword evidence="6" id="KW-1185">Reference proteome</keyword>
<dbReference type="SUPFAM" id="SSF46785">
    <property type="entry name" value="Winged helix' DNA-binding domain"/>
    <property type="match status" value="1"/>
</dbReference>
<dbReference type="SUPFAM" id="SSF54909">
    <property type="entry name" value="Dimeric alpha+beta barrel"/>
    <property type="match status" value="1"/>
</dbReference>
<accession>A0A0P7A9P5</accession>
<dbReference type="InterPro" id="IPR019888">
    <property type="entry name" value="Tscrpt_reg_AsnC-like"/>
</dbReference>
<evidence type="ECO:0000313" key="6">
    <source>
        <dbReference type="Proteomes" id="UP000050280"/>
    </source>
</evidence>
<proteinExistence type="predicted"/>
<dbReference type="PATRIC" id="fig|1300341.3.peg.500"/>
<evidence type="ECO:0000256" key="2">
    <source>
        <dbReference type="ARBA" id="ARBA00023125"/>
    </source>
</evidence>
<dbReference type="PANTHER" id="PTHR30154">
    <property type="entry name" value="LEUCINE-RESPONSIVE REGULATORY PROTEIN"/>
    <property type="match status" value="1"/>
</dbReference>
<dbReference type="InterPro" id="IPR011008">
    <property type="entry name" value="Dimeric_a/b-barrel"/>
</dbReference>
<dbReference type="Proteomes" id="UP000050280">
    <property type="component" value="Unassembled WGS sequence"/>
</dbReference>
<dbReference type="GO" id="GO:0043200">
    <property type="term" value="P:response to amino acid"/>
    <property type="evidence" value="ECO:0007669"/>
    <property type="project" value="TreeGrafter"/>
</dbReference>
<evidence type="ECO:0000256" key="3">
    <source>
        <dbReference type="ARBA" id="ARBA00023163"/>
    </source>
</evidence>
<reference evidence="5 6" key="1">
    <citation type="submission" date="2015-09" db="EMBL/GenBank/DDBJ databases">
        <title>Genome sequence of the marine flavobacterium Croceitalea dokdonensis DOKDO 023 that contains proton- and sodium-pumping rhodopsins.</title>
        <authorList>
            <person name="Kwon S.-K."/>
            <person name="Lee H.K."/>
            <person name="Kwak M.-J."/>
            <person name="Kim J.F."/>
        </authorList>
    </citation>
    <scope>NUCLEOTIDE SEQUENCE [LARGE SCALE GENOMIC DNA]</scope>
    <source>
        <strain evidence="5 6">DOKDO 023</strain>
    </source>
</reference>
<keyword evidence="1" id="KW-0805">Transcription regulation</keyword>
<name>A0A0P7A9P5_9FLAO</name>
<dbReference type="AlphaFoldDB" id="A0A0P7A9P5"/>
<evidence type="ECO:0000313" key="5">
    <source>
        <dbReference type="EMBL" id="KPM33600.1"/>
    </source>
</evidence>
<organism evidence="5 6">
    <name type="scientific">Croceitalea dokdonensis DOKDO 023</name>
    <dbReference type="NCBI Taxonomy" id="1300341"/>
    <lineage>
        <taxon>Bacteria</taxon>
        <taxon>Pseudomonadati</taxon>
        <taxon>Bacteroidota</taxon>
        <taxon>Flavobacteriia</taxon>
        <taxon>Flavobacteriales</taxon>
        <taxon>Flavobacteriaceae</taxon>
        <taxon>Croceitalea</taxon>
    </lineage>
</organism>
<dbReference type="InterPro" id="IPR000485">
    <property type="entry name" value="AsnC-type_HTH_dom"/>
</dbReference>
<dbReference type="Pfam" id="PF13404">
    <property type="entry name" value="HTH_AsnC-type"/>
    <property type="match status" value="1"/>
</dbReference>
<protein>
    <submittedName>
        <fullName evidence="5">Transcriptional regulator, AsnC family</fullName>
    </submittedName>
</protein>
<dbReference type="InterPro" id="IPR036390">
    <property type="entry name" value="WH_DNA-bd_sf"/>
</dbReference>
<comment type="caution">
    <text evidence="5">The sequence shown here is derived from an EMBL/GenBank/DDBJ whole genome shotgun (WGS) entry which is preliminary data.</text>
</comment>
<dbReference type="Gene3D" id="3.30.70.920">
    <property type="match status" value="1"/>
</dbReference>
<dbReference type="GO" id="GO:0043565">
    <property type="term" value="F:sequence-specific DNA binding"/>
    <property type="evidence" value="ECO:0007669"/>
    <property type="project" value="InterPro"/>
</dbReference>